<evidence type="ECO:0000256" key="4">
    <source>
        <dbReference type="ARBA" id="ARBA00022832"/>
    </source>
</evidence>
<evidence type="ECO:0000256" key="8">
    <source>
        <dbReference type="ARBA" id="ARBA00023239"/>
    </source>
</evidence>
<dbReference type="SUPFAM" id="SSF51735">
    <property type="entry name" value="NAD(P)-binding Rossmann-fold domains"/>
    <property type="match status" value="1"/>
</dbReference>
<dbReference type="PANTHER" id="PTHR45024:SF2">
    <property type="entry name" value="SCP2 DOMAIN-CONTAINING PROTEIN"/>
    <property type="match status" value="1"/>
</dbReference>
<comment type="pathway">
    <text evidence="2">Lipid metabolism; fatty acid beta-oxidation.</text>
</comment>
<dbReference type="Gene3D" id="3.10.129.10">
    <property type="entry name" value="Hotdog Thioesterase"/>
    <property type="match status" value="1"/>
</dbReference>
<evidence type="ECO:0000313" key="11">
    <source>
        <dbReference type="Proteomes" id="UP001158576"/>
    </source>
</evidence>
<dbReference type="InterPro" id="IPR002539">
    <property type="entry name" value="MaoC-like_dom"/>
</dbReference>
<keyword evidence="6" id="KW-0443">Lipid metabolism</keyword>
<evidence type="ECO:0000256" key="1">
    <source>
        <dbReference type="ARBA" id="ARBA00004275"/>
    </source>
</evidence>
<dbReference type="Pfam" id="PF01575">
    <property type="entry name" value="MaoC_dehydratas"/>
    <property type="match status" value="1"/>
</dbReference>
<dbReference type="InterPro" id="IPR036291">
    <property type="entry name" value="NAD(P)-bd_dom_sf"/>
</dbReference>
<dbReference type="PRINTS" id="PR00081">
    <property type="entry name" value="GDHRDH"/>
</dbReference>
<comment type="subcellular location">
    <subcellularLocation>
        <location evidence="1">Peroxisome</location>
    </subcellularLocation>
</comment>
<dbReference type="Gene3D" id="1.10.287.4290">
    <property type="match status" value="1"/>
</dbReference>
<dbReference type="SUPFAM" id="SSF55718">
    <property type="entry name" value="SCP-like"/>
    <property type="match status" value="1"/>
</dbReference>
<reference evidence="10 11" key="1">
    <citation type="submission" date="2021-04" db="EMBL/GenBank/DDBJ databases">
        <authorList>
            <person name="Bliznina A."/>
        </authorList>
    </citation>
    <scope>NUCLEOTIDE SEQUENCE [LARGE SCALE GENOMIC DNA]</scope>
</reference>
<comment type="similarity">
    <text evidence="3">Belongs to the short-chain dehydrogenases/reductases (SDR) family.</text>
</comment>
<evidence type="ECO:0000256" key="3">
    <source>
        <dbReference type="ARBA" id="ARBA00006484"/>
    </source>
</evidence>
<evidence type="ECO:0000256" key="7">
    <source>
        <dbReference type="ARBA" id="ARBA00023140"/>
    </source>
</evidence>
<dbReference type="InterPro" id="IPR029069">
    <property type="entry name" value="HotDog_dom_sf"/>
</dbReference>
<keyword evidence="4" id="KW-0276">Fatty acid metabolism</keyword>
<dbReference type="CDD" id="cd03448">
    <property type="entry name" value="HDE_HSD"/>
    <property type="match status" value="1"/>
</dbReference>
<evidence type="ECO:0000256" key="6">
    <source>
        <dbReference type="ARBA" id="ARBA00023098"/>
    </source>
</evidence>
<dbReference type="InterPro" id="IPR054357">
    <property type="entry name" value="MFE-2_N"/>
</dbReference>
<dbReference type="Gene3D" id="3.40.50.720">
    <property type="entry name" value="NAD(P)-binding Rossmann-like Domain"/>
    <property type="match status" value="1"/>
</dbReference>
<dbReference type="Pfam" id="PF00106">
    <property type="entry name" value="adh_short"/>
    <property type="match status" value="1"/>
</dbReference>
<dbReference type="Proteomes" id="UP001158576">
    <property type="component" value="Chromosome PAR"/>
</dbReference>
<dbReference type="EMBL" id="OU015568">
    <property type="protein sequence ID" value="CAG5083797.1"/>
    <property type="molecule type" value="Genomic_DNA"/>
</dbReference>
<gene>
    <name evidence="10" type="ORF">OKIOD_LOCUS2022</name>
</gene>
<dbReference type="PRINTS" id="PR00080">
    <property type="entry name" value="SDRFAMILY"/>
</dbReference>
<keyword evidence="11" id="KW-1185">Reference proteome</keyword>
<dbReference type="InterPro" id="IPR051687">
    <property type="entry name" value="Peroxisomal_Beta-Oxidation"/>
</dbReference>
<dbReference type="Gene3D" id="3.30.1050.10">
    <property type="entry name" value="SCP2 sterol-binding domain"/>
    <property type="match status" value="1"/>
</dbReference>
<keyword evidence="5" id="KW-0560">Oxidoreductase</keyword>
<dbReference type="InterPro" id="IPR036527">
    <property type="entry name" value="SCP2_sterol-bd_dom_sf"/>
</dbReference>
<dbReference type="CDD" id="cd05353">
    <property type="entry name" value="hydroxyacyl-CoA-like_DH_SDR_c-like"/>
    <property type="match status" value="1"/>
</dbReference>
<keyword evidence="8" id="KW-0456">Lyase</keyword>
<evidence type="ECO:0000259" key="9">
    <source>
        <dbReference type="SMART" id="SM00822"/>
    </source>
</evidence>
<organism evidence="10 11">
    <name type="scientific">Oikopleura dioica</name>
    <name type="common">Tunicate</name>
    <dbReference type="NCBI Taxonomy" id="34765"/>
    <lineage>
        <taxon>Eukaryota</taxon>
        <taxon>Metazoa</taxon>
        <taxon>Chordata</taxon>
        <taxon>Tunicata</taxon>
        <taxon>Appendicularia</taxon>
        <taxon>Copelata</taxon>
        <taxon>Oikopleuridae</taxon>
        <taxon>Oikopleura</taxon>
    </lineage>
</organism>
<dbReference type="InterPro" id="IPR020904">
    <property type="entry name" value="Sc_DH/Rdtase_CS"/>
</dbReference>
<keyword evidence="7" id="KW-0576">Peroxisome</keyword>
<dbReference type="SMART" id="SM00822">
    <property type="entry name" value="PKS_KR"/>
    <property type="match status" value="1"/>
</dbReference>
<dbReference type="InterPro" id="IPR003033">
    <property type="entry name" value="SCP2_sterol-bd_dom"/>
</dbReference>
<protein>
    <submittedName>
        <fullName evidence="10">Oidioi.mRNA.OKI2018_I69.PAR.g10464.t1.cds</fullName>
    </submittedName>
</protein>
<proteinExistence type="inferred from homology"/>
<dbReference type="PANTHER" id="PTHR45024">
    <property type="entry name" value="DEHYDROGENASES, SHORT CHAIN"/>
    <property type="match status" value="1"/>
</dbReference>
<name>A0ABN7RYE2_OIKDI</name>
<sequence length="736" mass="79442">MNRFLTRTAPRVAKRSNSTLRYDGRVAVVTGAGNGLGREYALALGARGATVVVNDFGGGMHGEGASSVAADEVVAQIKAAGGNAMANYANVCNTDEVLGPVLEEYGKLDILINNAGILRDRSFLRISDDDWQAIMDVHLTASFKLSQKAFEVMKAQKYGRIINTSSSSGIYGNFGQANYAAAKMGLVGLTNTLAIEGRKNNVLCNAVAPQALSRMTENIFPADLHEMLGPQFVAPLTLYLCHEDCDETGGVFETGGGYSSKLRFQSTKGALFATKAAYPTVEDVAAKFDEICNFDDEPEAVESIQEATMRIMNAISDMPDAPEAAGDDPDADIQPNKAKAWKSEPVDWEYTNKDVILYNLGVGAGPMKDNCELRFIYENHDDFQPLPSFAIVPAFKALTELGETPGLKVNLANILHGEQYIKLHKPFDADGAKLTTTASVGDVLDKGKHLVFSTDYESRDEDGELVCTNQFVTFVRNQGGFGGTNNPENIVEPIDAPDREPDHTFEEFVPEGQAALYRLSGDPNPLHLDPDFAQMAGFKVPILHGMCTYGYAVRHIQNQFPDTPISAIKGRFSSPVLPGDTLVTKMWKDGEKVLFEVWIKESNKKAISGGFVEFGFEESESSSGSSASATALLTDKLFAEMSDKVDASAVNKVKGIFKFEILDGGKLAKSWVVDLKNGDGSVSESDGKADCTIIVSDSDFADIAAGKLDAQKAFFGGQMKIKGNVMLSQKLGTLLK</sequence>
<dbReference type="Pfam" id="PF22622">
    <property type="entry name" value="MFE-2_hydrat-2_N"/>
    <property type="match status" value="1"/>
</dbReference>
<evidence type="ECO:0000313" key="10">
    <source>
        <dbReference type="EMBL" id="CAG5083797.1"/>
    </source>
</evidence>
<dbReference type="InterPro" id="IPR057326">
    <property type="entry name" value="KR_dom"/>
</dbReference>
<evidence type="ECO:0000256" key="2">
    <source>
        <dbReference type="ARBA" id="ARBA00005005"/>
    </source>
</evidence>
<dbReference type="SUPFAM" id="SSF54637">
    <property type="entry name" value="Thioesterase/thiol ester dehydrase-isomerase"/>
    <property type="match status" value="2"/>
</dbReference>
<feature type="domain" description="Ketoreductase" evidence="9">
    <location>
        <begin position="25"/>
        <end position="218"/>
    </location>
</feature>
<dbReference type="Pfam" id="PF02036">
    <property type="entry name" value="SCP2"/>
    <property type="match status" value="1"/>
</dbReference>
<dbReference type="InterPro" id="IPR002347">
    <property type="entry name" value="SDR_fam"/>
</dbReference>
<accession>A0ABN7RYE2</accession>
<dbReference type="PROSITE" id="PS00061">
    <property type="entry name" value="ADH_SHORT"/>
    <property type="match status" value="1"/>
</dbReference>
<evidence type="ECO:0000256" key="5">
    <source>
        <dbReference type="ARBA" id="ARBA00023002"/>
    </source>
</evidence>